<dbReference type="InterPro" id="IPR003033">
    <property type="entry name" value="SCP2_sterol-bd_dom"/>
</dbReference>
<dbReference type="Proteomes" id="UP000669179">
    <property type="component" value="Unassembled WGS sequence"/>
</dbReference>
<dbReference type="Pfam" id="PF02036">
    <property type="entry name" value="SCP2"/>
    <property type="match status" value="1"/>
</dbReference>
<proteinExistence type="predicted"/>
<organism evidence="2 3">
    <name type="scientific">Actinomadura barringtoniae</name>
    <dbReference type="NCBI Taxonomy" id="1427535"/>
    <lineage>
        <taxon>Bacteria</taxon>
        <taxon>Bacillati</taxon>
        <taxon>Actinomycetota</taxon>
        <taxon>Actinomycetes</taxon>
        <taxon>Streptosporangiales</taxon>
        <taxon>Thermomonosporaceae</taxon>
        <taxon>Actinomadura</taxon>
    </lineage>
</organism>
<evidence type="ECO:0000259" key="1">
    <source>
        <dbReference type="Pfam" id="PF02036"/>
    </source>
</evidence>
<dbReference type="InterPro" id="IPR036527">
    <property type="entry name" value="SCP2_sterol-bd_dom_sf"/>
</dbReference>
<comment type="caution">
    <text evidence="2">The sequence shown here is derived from an EMBL/GenBank/DDBJ whole genome shotgun (WGS) entry which is preliminary data.</text>
</comment>
<dbReference type="SUPFAM" id="SSF55718">
    <property type="entry name" value="SCP-like"/>
    <property type="match status" value="1"/>
</dbReference>
<name>A0A939TGB5_9ACTN</name>
<gene>
    <name evidence="2" type="ORF">J4573_49820</name>
</gene>
<feature type="domain" description="SCP2" evidence="1">
    <location>
        <begin position="75"/>
        <end position="156"/>
    </location>
</feature>
<reference evidence="2" key="1">
    <citation type="submission" date="2021-03" db="EMBL/GenBank/DDBJ databases">
        <authorList>
            <person name="Kanchanasin P."/>
            <person name="Saeng-In P."/>
            <person name="Phongsopitanun W."/>
            <person name="Yuki M."/>
            <person name="Kudo T."/>
            <person name="Ohkuma M."/>
            <person name="Tanasupawat S."/>
        </authorList>
    </citation>
    <scope>NUCLEOTIDE SEQUENCE</scope>
    <source>
        <strain evidence="2">GKU 128</strain>
    </source>
</reference>
<evidence type="ECO:0000313" key="2">
    <source>
        <dbReference type="EMBL" id="MBO2455260.1"/>
    </source>
</evidence>
<dbReference type="AlphaFoldDB" id="A0A939TGB5"/>
<keyword evidence="3" id="KW-1185">Reference proteome</keyword>
<dbReference type="RefSeq" id="WP_208263485.1">
    <property type="nucleotide sequence ID" value="NZ_JAGEOJ010000034.1"/>
</dbReference>
<protein>
    <submittedName>
        <fullName evidence="2">SCP2 sterol-binding domain-containing protein</fullName>
    </submittedName>
</protein>
<evidence type="ECO:0000313" key="3">
    <source>
        <dbReference type="Proteomes" id="UP000669179"/>
    </source>
</evidence>
<dbReference type="EMBL" id="JAGEOJ010000034">
    <property type="protein sequence ID" value="MBO2455260.1"/>
    <property type="molecule type" value="Genomic_DNA"/>
</dbReference>
<accession>A0A939TGB5</accession>
<sequence>MGEALPPDMDDSGQFQEMLNAVGTPGELRQLLEAPGVDDAVITQFVREVGVDNVLDRIFGLMGTRFVPDKAGKDGGVVRWNIDTPSGQRTYHLTIAGGTAEGGRGAPDKAKVTLGMSLPNLLRLCAGKLNGVTGVMTGKIKISGDMMFGAKMQGWFDYT</sequence>
<dbReference type="Gene3D" id="3.30.1050.10">
    <property type="entry name" value="SCP2 sterol-binding domain"/>
    <property type="match status" value="1"/>
</dbReference>